<dbReference type="GO" id="GO:0046983">
    <property type="term" value="F:protein dimerization activity"/>
    <property type="evidence" value="ECO:0007669"/>
    <property type="project" value="InterPro"/>
</dbReference>
<dbReference type="EMBL" id="CM010718">
    <property type="protein sequence ID" value="RZC57686.1"/>
    <property type="molecule type" value="Genomic_DNA"/>
</dbReference>
<evidence type="ECO:0000256" key="2">
    <source>
        <dbReference type="ARBA" id="ARBA00023015"/>
    </source>
</evidence>
<dbReference type="PANTHER" id="PTHR11945:SF776">
    <property type="entry name" value="AGAMOUS-LIKE 50-RELATED"/>
    <property type="match status" value="1"/>
</dbReference>
<dbReference type="GO" id="GO:0000978">
    <property type="term" value="F:RNA polymerase II cis-regulatory region sequence-specific DNA binding"/>
    <property type="evidence" value="ECO:0007669"/>
    <property type="project" value="TreeGrafter"/>
</dbReference>
<dbReference type="OrthoDB" id="1896642at2759"/>
<dbReference type="SMART" id="SM00432">
    <property type="entry name" value="MADS"/>
    <property type="match status" value="1"/>
</dbReference>
<dbReference type="Gene3D" id="3.40.1810.10">
    <property type="entry name" value="Transcription factor, MADS-box"/>
    <property type="match status" value="1"/>
</dbReference>
<protein>
    <recommendedName>
        <fullName evidence="6">MADS-box domain-containing protein</fullName>
    </recommendedName>
</protein>
<evidence type="ECO:0000256" key="4">
    <source>
        <dbReference type="ARBA" id="ARBA00023163"/>
    </source>
</evidence>
<dbReference type="PANTHER" id="PTHR11945">
    <property type="entry name" value="MADS BOX PROTEIN"/>
    <property type="match status" value="1"/>
</dbReference>
<keyword evidence="2" id="KW-0805">Transcription regulation</keyword>
<dbReference type="AlphaFoldDB" id="A0A4Y7JAZ6"/>
<sequence length="250" mass="28577">MMMNQVMMIEMKTQRKGGDGRKRIKIEKIKDKSRLQVTFSKRRKGLFKKATELSVLTGAQVALIAFSPAGKPYVCGNPDLLVDRFVNGEPSEVHQKDHDDPEQRRYMEVEKELEAEKKRGVFLESLINCDLGSGNDKSWWDTYVDGLSLDELKQMRSDMEQLQKCVAQRSNDLKMNSNTASSSSSSYEEKSLALMKLPAGNDDIIDDDYLNEEMVNELVFDFDSQEYDFGTTTSTDQEITADMFSDDYCY</sequence>
<accession>A0A4Y7JAZ6</accession>
<dbReference type="PROSITE" id="PS50066">
    <property type="entry name" value="MADS_BOX_2"/>
    <property type="match status" value="1"/>
</dbReference>
<dbReference type="SUPFAM" id="SSF55455">
    <property type="entry name" value="SRF-like"/>
    <property type="match status" value="1"/>
</dbReference>
<dbReference type="Gramene" id="RZC57686">
    <property type="protein sequence ID" value="RZC57686"/>
    <property type="gene ID" value="C5167_004991"/>
</dbReference>
<evidence type="ECO:0000313" key="8">
    <source>
        <dbReference type="Proteomes" id="UP000316621"/>
    </source>
</evidence>
<dbReference type="Proteomes" id="UP000316621">
    <property type="component" value="Chromosome 4"/>
</dbReference>
<evidence type="ECO:0000259" key="6">
    <source>
        <dbReference type="PROSITE" id="PS50066"/>
    </source>
</evidence>
<evidence type="ECO:0000256" key="3">
    <source>
        <dbReference type="ARBA" id="ARBA00023125"/>
    </source>
</evidence>
<reference evidence="7 8" key="1">
    <citation type="journal article" date="2018" name="Science">
        <title>The opium poppy genome and morphinan production.</title>
        <authorList>
            <person name="Guo L."/>
            <person name="Winzer T."/>
            <person name="Yang X."/>
            <person name="Li Y."/>
            <person name="Ning Z."/>
            <person name="He Z."/>
            <person name="Teodor R."/>
            <person name="Lu Y."/>
            <person name="Bowser T.A."/>
            <person name="Graham I.A."/>
            <person name="Ye K."/>
        </authorList>
    </citation>
    <scope>NUCLEOTIDE SEQUENCE [LARGE SCALE GENOMIC DNA]</scope>
    <source>
        <strain evidence="8">cv. HN1</strain>
        <tissue evidence="7">Leaves</tissue>
    </source>
</reference>
<evidence type="ECO:0000256" key="5">
    <source>
        <dbReference type="ARBA" id="ARBA00023242"/>
    </source>
</evidence>
<organism evidence="7 8">
    <name type="scientific">Papaver somniferum</name>
    <name type="common">Opium poppy</name>
    <dbReference type="NCBI Taxonomy" id="3469"/>
    <lineage>
        <taxon>Eukaryota</taxon>
        <taxon>Viridiplantae</taxon>
        <taxon>Streptophyta</taxon>
        <taxon>Embryophyta</taxon>
        <taxon>Tracheophyta</taxon>
        <taxon>Spermatophyta</taxon>
        <taxon>Magnoliopsida</taxon>
        <taxon>Ranunculales</taxon>
        <taxon>Papaveraceae</taxon>
        <taxon>Papaveroideae</taxon>
        <taxon>Papaver</taxon>
    </lineage>
</organism>
<keyword evidence="8" id="KW-1185">Reference proteome</keyword>
<evidence type="ECO:0000313" key="7">
    <source>
        <dbReference type="EMBL" id="RZC57686.1"/>
    </source>
</evidence>
<evidence type="ECO:0000256" key="1">
    <source>
        <dbReference type="ARBA" id="ARBA00004123"/>
    </source>
</evidence>
<feature type="domain" description="MADS-box" evidence="6">
    <location>
        <begin position="19"/>
        <end position="79"/>
    </location>
</feature>
<dbReference type="Pfam" id="PF00319">
    <property type="entry name" value="SRF-TF"/>
    <property type="match status" value="1"/>
</dbReference>
<keyword evidence="4" id="KW-0804">Transcription</keyword>
<proteinExistence type="predicted"/>
<dbReference type="CDD" id="cd00120">
    <property type="entry name" value="MADS"/>
    <property type="match status" value="1"/>
</dbReference>
<dbReference type="InterPro" id="IPR002100">
    <property type="entry name" value="TF_MADSbox"/>
</dbReference>
<dbReference type="InterPro" id="IPR036879">
    <property type="entry name" value="TF_MADSbox_sf"/>
</dbReference>
<keyword evidence="3" id="KW-0238">DNA-binding</keyword>
<dbReference type="GO" id="GO:0000981">
    <property type="term" value="F:DNA-binding transcription factor activity, RNA polymerase II-specific"/>
    <property type="evidence" value="ECO:0007669"/>
    <property type="project" value="TreeGrafter"/>
</dbReference>
<dbReference type="GO" id="GO:0005634">
    <property type="term" value="C:nucleus"/>
    <property type="evidence" value="ECO:0007669"/>
    <property type="project" value="UniProtKB-SubCell"/>
</dbReference>
<name>A0A4Y7JAZ6_PAPSO</name>
<comment type="subcellular location">
    <subcellularLocation>
        <location evidence="1">Nucleus</location>
    </subcellularLocation>
</comment>
<keyword evidence="5" id="KW-0539">Nucleus</keyword>
<gene>
    <name evidence="7" type="ORF">C5167_004991</name>
</gene>
<dbReference type="PRINTS" id="PR00404">
    <property type="entry name" value="MADSDOMAIN"/>
</dbReference>
<dbReference type="OMA" id="RKEICMV"/>